<dbReference type="PANTHER" id="PTHR42718:SF9">
    <property type="entry name" value="MAJOR FACILITATOR SUPERFAMILY MULTIDRUG TRANSPORTER MFSC"/>
    <property type="match status" value="1"/>
</dbReference>
<evidence type="ECO:0000256" key="4">
    <source>
        <dbReference type="ARBA" id="ARBA00022989"/>
    </source>
</evidence>
<feature type="transmembrane region" description="Helical" evidence="6">
    <location>
        <begin position="364"/>
        <end position="384"/>
    </location>
</feature>
<dbReference type="EMBL" id="FMBL01000002">
    <property type="protein sequence ID" value="SCC80008.1"/>
    <property type="molecule type" value="Genomic_DNA"/>
</dbReference>
<feature type="transmembrane region" description="Helical" evidence="6">
    <location>
        <begin position="133"/>
        <end position="151"/>
    </location>
</feature>
<feature type="transmembrane region" description="Helical" evidence="6">
    <location>
        <begin position="105"/>
        <end position="127"/>
    </location>
</feature>
<accession>A0A1C4H5R8</accession>
<gene>
    <name evidence="8" type="ORF">GA0061077_0927</name>
</gene>
<keyword evidence="5 6" id="KW-0472">Membrane</keyword>
<feature type="transmembrane region" description="Helical" evidence="6">
    <location>
        <begin position="449"/>
        <end position="475"/>
    </location>
</feature>
<feature type="transmembrane region" description="Helical" evidence="6">
    <location>
        <begin position="533"/>
        <end position="557"/>
    </location>
</feature>
<feature type="transmembrane region" description="Helical" evidence="6">
    <location>
        <begin position="190"/>
        <end position="210"/>
    </location>
</feature>
<dbReference type="SUPFAM" id="SSF103473">
    <property type="entry name" value="MFS general substrate transporter"/>
    <property type="match status" value="1"/>
</dbReference>
<feature type="transmembrane region" description="Helical" evidence="6">
    <location>
        <begin position="158"/>
        <end position="178"/>
    </location>
</feature>
<dbReference type="Pfam" id="PF07690">
    <property type="entry name" value="MFS_1"/>
    <property type="match status" value="1"/>
</dbReference>
<comment type="subcellular location">
    <subcellularLocation>
        <location evidence="1">Cell membrane</location>
        <topology evidence="1">Multi-pass membrane protein</topology>
    </subcellularLocation>
</comment>
<protein>
    <submittedName>
        <fullName evidence="8">Major Facilitator Superfamily protein</fullName>
    </submittedName>
</protein>
<keyword evidence="2" id="KW-0813">Transport</keyword>
<dbReference type="InterPro" id="IPR036259">
    <property type="entry name" value="MFS_trans_sf"/>
</dbReference>
<dbReference type="GO" id="GO:0005886">
    <property type="term" value="C:plasma membrane"/>
    <property type="evidence" value="ECO:0007669"/>
    <property type="project" value="UniProtKB-SubCell"/>
</dbReference>
<dbReference type="PANTHER" id="PTHR42718">
    <property type="entry name" value="MAJOR FACILITATOR SUPERFAMILY MULTIDRUG TRANSPORTER MFSC"/>
    <property type="match status" value="1"/>
</dbReference>
<feature type="transmembrane region" description="Helical" evidence="6">
    <location>
        <begin position="222"/>
        <end position="240"/>
    </location>
</feature>
<feature type="domain" description="Major facilitator superfamily (MFS) profile" evidence="7">
    <location>
        <begin position="35"/>
        <end position="560"/>
    </location>
</feature>
<feature type="transmembrane region" description="Helical" evidence="6">
    <location>
        <begin position="425"/>
        <end position="443"/>
    </location>
</feature>
<feature type="transmembrane region" description="Helical" evidence="6">
    <location>
        <begin position="31"/>
        <end position="53"/>
    </location>
</feature>
<keyword evidence="9" id="KW-1185">Reference proteome</keyword>
<evidence type="ECO:0000256" key="5">
    <source>
        <dbReference type="ARBA" id="ARBA00023136"/>
    </source>
</evidence>
<keyword evidence="3 6" id="KW-0812">Transmembrane</keyword>
<dbReference type="InterPro" id="IPR011701">
    <property type="entry name" value="MFS"/>
</dbReference>
<dbReference type="InterPro" id="IPR020846">
    <property type="entry name" value="MFS_dom"/>
</dbReference>
<reference evidence="9" key="1">
    <citation type="submission" date="2016-08" db="EMBL/GenBank/DDBJ databases">
        <authorList>
            <person name="Varghese N."/>
            <person name="Submissions Spin"/>
        </authorList>
    </citation>
    <scope>NUCLEOTIDE SEQUENCE [LARGE SCALE GENOMIC DNA]</scope>
    <source>
        <strain evidence="9">R-52791</strain>
    </source>
</reference>
<evidence type="ECO:0000259" key="7">
    <source>
        <dbReference type="PROSITE" id="PS50850"/>
    </source>
</evidence>
<evidence type="ECO:0000313" key="9">
    <source>
        <dbReference type="Proteomes" id="UP000242610"/>
    </source>
</evidence>
<name>A0A1C4H5R8_9BIFI</name>
<evidence type="ECO:0000256" key="3">
    <source>
        <dbReference type="ARBA" id="ARBA00022692"/>
    </source>
</evidence>
<evidence type="ECO:0000256" key="6">
    <source>
        <dbReference type="SAM" id="Phobius"/>
    </source>
</evidence>
<keyword evidence="4 6" id="KW-1133">Transmembrane helix</keyword>
<feature type="transmembrane region" description="Helical" evidence="6">
    <location>
        <begin position="246"/>
        <end position="269"/>
    </location>
</feature>
<evidence type="ECO:0000256" key="2">
    <source>
        <dbReference type="ARBA" id="ARBA00022448"/>
    </source>
</evidence>
<organism evidence="8 9">
    <name type="scientific">Bifidobacterium commune</name>
    <dbReference type="NCBI Taxonomy" id="1505727"/>
    <lineage>
        <taxon>Bacteria</taxon>
        <taxon>Bacillati</taxon>
        <taxon>Actinomycetota</taxon>
        <taxon>Actinomycetes</taxon>
        <taxon>Bifidobacteriales</taxon>
        <taxon>Bifidobacteriaceae</taxon>
        <taxon>Bifidobacterium</taxon>
    </lineage>
</organism>
<evidence type="ECO:0000256" key="1">
    <source>
        <dbReference type="ARBA" id="ARBA00004651"/>
    </source>
</evidence>
<dbReference type="Gene3D" id="1.20.1250.20">
    <property type="entry name" value="MFS general substrate transporter like domains"/>
    <property type="match status" value="1"/>
</dbReference>
<dbReference type="PROSITE" id="PS50850">
    <property type="entry name" value="MFS"/>
    <property type="match status" value="1"/>
</dbReference>
<dbReference type="Proteomes" id="UP000242610">
    <property type="component" value="Unassembled WGS sequence"/>
</dbReference>
<dbReference type="RefSeq" id="WP_091847780.1">
    <property type="nucleotide sequence ID" value="NZ_FMBL01000002.1"/>
</dbReference>
<dbReference type="AlphaFoldDB" id="A0A1C4H5R8"/>
<sequence>MRSQAKSSSRSDLSKVLTKEESYVDGHLSHAAFVSIAILTFITFIGNFTQLQLSAALPTIVHEFGINVTTGQWLTSIIQLVQGVMVPLTAYLTRRFSTRQIVITSMTIFTLGSVLAWLAPNFILVLAGRTLEAIGSGVMWPVLQIIVFSVYPMSKRGVAMGTVGVAMSVAPAIGPTFGGWQTDANGWRSIFVSLTIVGALALMLAIFFMYNFSQKDKGAESDFFSVCLSVIGFGGLLFGFTNIETYTFLSPVVLLPMVVGIIGIIWFVVRQIKGAKRYKAELDALTSWLNDDEALREKIGKPKNATELRAAIRRLHSEPKSAAKLEEHFKTSEVREQIKKIGKLQPPLLDLTVLKNKNFRIGTIIAAMSFFAFSSITVIIPLFIQNDRGYSATISGLVMLPGALGQCISQFGGGRLLDKFGSRPVALIGSVTLLTGTLLMSFISMDVPIYWISICQFIRQIGMGFVLMPITTWSLNCLRSEDVSAGSAVTNTIRQISGAIGAPVLVILMEEFAKIREHSMGSGHNTAILANVFGIRMSLIFSSFIALGMVLIVTFGVRGQGAGSARDLANRTLRHVRVPYFHTHSHQ</sequence>
<dbReference type="GO" id="GO:0022857">
    <property type="term" value="F:transmembrane transporter activity"/>
    <property type="evidence" value="ECO:0007669"/>
    <property type="project" value="InterPro"/>
</dbReference>
<proteinExistence type="predicted"/>
<evidence type="ECO:0000313" key="8">
    <source>
        <dbReference type="EMBL" id="SCC80008.1"/>
    </source>
</evidence>
<dbReference type="Gene3D" id="1.20.1720.10">
    <property type="entry name" value="Multidrug resistance protein D"/>
    <property type="match status" value="1"/>
</dbReference>
<feature type="transmembrane region" description="Helical" evidence="6">
    <location>
        <begin position="73"/>
        <end position="93"/>
    </location>
</feature>
<dbReference type="CDD" id="cd17503">
    <property type="entry name" value="MFS_LmrB_MDR_like"/>
    <property type="match status" value="1"/>
</dbReference>